<proteinExistence type="predicted"/>
<comment type="caution">
    <text evidence="1">The sequence shown here is derived from an EMBL/GenBank/DDBJ whole genome shotgun (WGS) entry which is preliminary data.</text>
</comment>
<accession>A0A4V2T224</accession>
<evidence type="ECO:0000313" key="1">
    <source>
        <dbReference type="EMBL" id="TCP95753.1"/>
    </source>
</evidence>
<evidence type="ECO:0000313" key="2">
    <source>
        <dbReference type="Proteomes" id="UP000295763"/>
    </source>
</evidence>
<dbReference type="AlphaFoldDB" id="A0A4V2T224"/>
<organism evidence="1 2">
    <name type="scientific">Cricetibacter osteomyelitidis</name>
    <dbReference type="NCBI Taxonomy" id="1521931"/>
    <lineage>
        <taxon>Bacteria</taxon>
        <taxon>Pseudomonadati</taxon>
        <taxon>Pseudomonadota</taxon>
        <taxon>Gammaproteobacteria</taxon>
        <taxon>Pasteurellales</taxon>
        <taxon>Pasteurellaceae</taxon>
        <taxon>Cricetibacter</taxon>
    </lineage>
</organism>
<dbReference type="OrthoDB" id="5679130at2"/>
<dbReference type="RefSeq" id="WP_131975876.1">
    <property type="nucleotide sequence ID" value="NZ_SLYB01000007.1"/>
</dbReference>
<dbReference type="Proteomes" id="UP000295763">
    <property type="component" value="Unassembled WGS sequence"/>
</dbReference>
<gene>
    <name evidence="1" type="ORF">EDC44_10734</name>
</gene>
<dbReference type="NCBIfam" id="NF038363">
    <property type="entry name" value="SecM_small"/>
    <property type="match status" value="1"/>
</dbReference>
<dbReference type="EMBL" id="SLYB01000007">
    <property type="protein sequence ID" value="TCP95753.1"/>
    <property type="molecule type" value="Genomic_DNA"/>
</dbReference>
<protein>
    <submittedName>
        <fullName evidence="1">Uncharacterized protein DUF2547</fullName>
    </submittedName>
</protein>
<dbReference type="Pfam" id="PF10818">
    <property type="entry name" value="SecM_small"/>
    <property type="match status" value="1"/>
</dbReference>
<dbReference type="InterPro" id="IPR020508">
    <property type="entry name" value="SecM_small"/>
</dbReference>
<name>A0A4V2T224_9PAST</name>
<reference evidence="1 2" key="1">
    <citation type="submission" date="2019-03" db="EMBL/GenBank/DDBJ databases">
        <title>Genomic Encyclopedia of Type Strains, Phase IV (KMG-IV): sequencing the most valuable type-strain genomes for metagenomic binning, comparative biology and taxonomic classification.</title>
        <authorList>
            <person name="Goeker M."/>
        </authorList>
    </citation>
    <scope>NUCLEOTIDE SEQUENCE [LARGE SCALE GENOMIC DNA]</scope>
    <source>
        <strain evidence="1 2">DSM 28404</strain>
    </source>
</reference>
<sequence>MIRNKNKHSLWSQILAGMIAIFLLPATQPLENRTAAENTYQNEQTLQPQSLFDRVLQFKQTQQTQIQSYTQIAARQKFLQIEPHFAAFLINPLAPIRAGPVLA</sequence>
<keyword evidence="2" id="KW-1185">Reference proteome</keyword>